<protein>
    <submittedName>
        <fullName evidence="2">Uncharacterized protein</fullName>
    </submittedName>
</protein>
<evidence type="ECO:0000313" key="2">
    <source>
        <dbReference type="EMBL" id="NBJ25675.1"/>
    </source>
</evidence>
<organism evidence="2 3">
    <name type="scientific">Microvirga arsenatis</name>
    <dbReference type="NCBI Taxonomy" id="2692265"/>
    <lineage>
        <taxon>Bacteria</taxon>
        <taxon>Pseudomonadati</taxon>
        <taxon>Pseudomonadota</taxon>
        <taxon>Alphaproteobacteria</taxon>
        <taxon>Hyphomicrobiales</taxon>
        <taxon>Methylobacteriaceae</taxon>
        <taxon>Microvirga</taxon>
    </lineage>
</organism>
<reference evidence="2 3" key="1">
    <citation type="submission" date="2020-01" db="EMBL/GenBank/DDBJ databases">
        <title>Microvirga sp. nov., an arsenate reduction bacterium isolated from Tibet hotspring sediments.</title>
        <authorList>
            <person name="Yuan C.-G."/>
        </authorList>
    </citation>
    <scope>NUCLEOTIDE SEQUENCE [LARGE SCALE GENOMIC DNA]</scope>
    <source>
        <strain evidence="2 3">SYSU G3D203</strain>
    </source>
</reference>
<feature type="region of interest" description="Disordered" evidence="1">
    <location>
        <begin position="1"/>
        <end position="20"/>
    </location>
</feature>
<dbReference type="EMBL" id="JAAAXJ010000007">
    <property type="protein sequence ID" value="NBJ25675.1"/>
    <property type="molecule type" value="Genomic_DNA"/>
</dbReference>
<keyword evidence="3" id="KW-1185">Reference proteome</keyword>
<evidence type="ECO:0000256" key="1">
    <source>
        <dbReference type="SAM" id="MobiDB-lite"/>
    </source>
</evidence>
<dbReference type="RefSeq" id="WP_161723059.1">
    <property type="nucleotide sequence ID" value="NZ_JAAAXI010000006.1"/>
</dbReference>
<sequence length="62" mass="6825">MNQHASDRDVRQRQQNAAPSIPVFKNVALPALAAAVRAAKMEQKRPKVSDLPAFLRKEGMLG</sequence>
<name>A0ABW9Z1T1_9HYPH</name>
<proteinExistence type="predicted"/>
<dbReference type="Proteomes" id="UP000818323">
    <property type="component" value="Unassembled WGS sequence"/>
</dbReference>
<feature type="compositionally biased region" description="Basic and acidic residues" evidence="1">
    <location>
        <begin position="1"/>
        <end position="12"/>
    </location>
</feature>
<evidence type="ECO:0000313" key="3">
    <source>
        <dbReference type="Proteomes" id="UP000818323"/>
    </source>
</evidence>
<accession>A0ABW9Z1T1</accession>
<comment type="caution">
    <text evidence="2">The sequence shown here is derived from an EMBL/GenBank/DDBJ whole genome shotgun (WGS) entry which is preliminary data.</text>
</comment>
<gene>
    <name evidence="2" type="ORF">GR303_15040</name>
</gene>